<feature type="chain" id="PRO_5036774174" evidence="3">
    <location>
        <begin position="22"/>
        <end position="180"/>
    </location>
</feature>
<evidence type="ECO:0000313" key="6">
    <source>
        <dbReference type="Proteomes" id="UP000617041"/>
    </source>
</evidence>
<name>A0A934UQF4_9BURK</name>
<accession>A0A934UQF4</accession>
<organism evidence="5 6">
    <name type="scientific">Ramlibacter algicola</name>
    <dbReference type="NCBI Taxonomy" id="2795217"/>
    <lineage>
        <taxon>Bacteria</taxon>
        <taxon>Pseudomonadati</taxon>
        <taxon>Pseudomonadota</taxon>
        <taxon>Betaproteobacteria</taxon>
        <taxon>Burkholderiales</taxon>
        <taxon>Comamonadaceae</taxon>
        <taxon>Ramlibacter</taxon>
    </lineage>
</organism>
<dbReference type="SUPFAM" id="SSF56925">
    <property type="entry name" value="OMPA-like"/>
    <property type="match status" value="1"/>
</dbReference>
<gene>
    <name evidence="5" type="ORF">I8E28_03265</name>
</gene>
<feature type="domain" description="Outer membrane protein beta-barrel" evidence="4">
    <location>
        <begin position="10"/>
        <end position="180"/>
    </location>
</feature>
<dbReference type="AlphaFoldDB" id="A0A934UQF4"/>
<dbReference type="InterPro" id="IPR027385">
    <property type="entry name" value="Beta-barrel_OMP"/>
</dbReference>
<evidence type="ECO:0000256" key="3">
    <source>
        <dbReference type="SAM" id="SignalP"/>
    </source>
</evidence>
<evidence type="ECO:0000313" key="5">
    <source>
        <dbReference type="EMBL" id="MBK0391598.1"/>
    </source>
</evidence>
<proteinExistence type="predicted"/>
<comment type="caution">
    <text evidence="5">The sequence shown here is derived from an EMBL/GenBank/DDBJ whole genome shotgun (WGS) entry which is preliminary data.</text>
</comment>
<keyword evidence="2 3" id="KW-0732">Signal</keyword>
<dbReference type="Gene3D" id="2.40.160.20">
    <property type="match status" value="1"/>
</dbReference>
<dbReference type="InterPro" id="IPR011250">
    <property type="entry name" value="OMP/PagP_B-barrel"/>
</dbReference>
<dbReference type="Pfam" id="PF13505">
    <property type="entry name" value="OMP_b-brl"/>
    <property type="match status" value="1"/>
</dbReference>
<dbReference type="EMBL" id="JAEDAO010000001">
    <property type="protein sequence ID" value="MBK0391598.1"/>
    <property type="molecule type" value="Genomic_DNA"/>
</dbReference>
<evidence type="ECO:0000256" key="2">
    <source>
        <dbReference type="ARBA" id="ARBA00022729"/>
    </source>
</evidence>
<evidence type="ECO:0000256" key="1">
    <source>
        <dbReference type="ARBA" id="ARBA00004442"/>
    </source>
</evidence>
<sequence length="180" mass="19373">MTKTIALIASAVLLLAGAAQAQTGFRAPSGTSPLYGELGYTWMKFKVDGGPDFDTGFVRGIIGYDFHPGFAGELMVAGGTQKDTQFGTTVDPRSAIGIYLKPKANFGNFEVYGRLGWTQVRIRASDATGTESGKDNDFSYGLGANFAFAPRWYAGADWMRYTKKDGVTSEGPTLSVGYRF</sequence>
<protein>
    <submittedName>
        <fullName evidence="5">Porin family protein</fullName>
    </submittedName>
</protein>
<comment type="subcellular location">
    <subcellularLocation>
        <location evidence="1">Cell outer membrane</location>
    </subcellularLocation>
</comment>
<reference evidence="5" key="1">
    <citation type="submission" date="2020-12" db="EMBL/GenBank/DDBJ databases">
        <title>Ramlibacter sp. nov., isolated from a freshwater alga, Cryptomonas.</title>
        <authorList>
            <person name="Kim H.M."/>
            <person name="Jeon C.O."/>
        </authorList>
    </citation>
    <scope>NUCLEOTIDE SEQUENCE</scope>
    <source>
        <strain evidence="5">CrO1</strain>
    </source>
</reference>
<keyword evidence="6" id="KW-1185">Reference proteome</keyword>
<evidence type="ECO:0000259" key="4">
    <source>
        <dbReference type="Pfam" id="PF13505"/>
    </source>
</evidence>
<feature type="signal peptide" evidence="3">
    <location>
        <begin position="1"/>
        <end position="21"/>
    </location>
</feature>
<dbReference type="RefSeq" id="WP_200786403.1">
    <property type="nucleotide sequence ID" value="NZ_JAEDAO010000001.1"/>
</dbReference>
<dbReference type="GO" id="GO:0009279">
    <property type="term" value="C:cell outer membrane"/>
    <property type="evidence" value="ECO:0007669"/>
    <property type="project" value="UniProtKB-SubCell"/>
</dbReference>
<dbReference type="Proteomes" id="UP000617041">
    <property type="component" value="Unassembled WGS sequence"/>
</dbReference>